<comment type="caution">
    <text evidence="1">The sequence shown here is derived from an EMBL/GenBank/DDBJ whole genome shotgun (WGS) entry which is preliminary data.</text>
</comment>
<protein>
    <submittedName>
        <fullName evidence="1">DUF3108 domain-containing protein</fullName>
    </submittedName>
</protein>
<gene>
    <name evidence="1" type="ORF">OCL06_05510</name>
</gene>
<sequence>MAQDTPAMALTPFHAQYTAYKWDDDVGNVEMKLERLSPAQYSLTYSSKVSKFFLSDKRYEHSIFSVENGDLVPSQYYYSRSGTGPDDKLNVTFGKDDPDTLLVESDDGKETLPWNGEIDNQIYRIDLPRKLAVGDTETEYHFVNYRGQKRTYGIEVMGKEELKLPYGRLDTIKVKLIRDSNRRETFAWFAPELDYNLVRLQQFKEGDEQGDIRLRSYVTLNNE</sequence>
<dbReference type="EMBL" id="JAOTJC010000006">
    <property type="protein sequence ID" value="MCU7554052.1"/>
    <property type="molecule type" value="Genomic_DNA"/>
</dbReference>
<dbReference type="Proteomes" id="UP001209257">
    <property type="component" value="Unassembled WGS sequence"/>
</dbReference>
<reference evidence="2" key="1">
    <citation type="submission" date="2023-07" db="EMBL/GenBank/DDBJ databases">
        <title>Study on multiphase classification of strain Alteromonas salexigens isolated from the Yellow Sea.</title>
        <authorList>
            <person name="Sun L."/>
        </authorList>
    </citation>
    <scope>NUCLEOTIDE SEQUENCE [LARGE SCALE GENOMIC DNA]</scope>
    <source>
        <strain evidence="2">ASW11-19</strain>
    </source>
</reference>
<name>A0ABT2VL69_9ALTE</name>
<evidence type="ECO:0000313" key="1">
    <source>
        <dbReference type="EMBL" id="MCU7554052.1"/>
    </source>
</evidence>
<proteinExistence type="predicted"/>
<dbReference type="Pfam" id="PF11306">
    <property type="entry name" value="DUF3108"/>
    <property type="match status" value="1"/>
</dbReference>
<dbReference type="InterPro" id="IPR021457">
    <property type="entry name" value="DUF3108"/>
</dbReference>
<evidence type="ECO:0000313" key="2">
    <source>
        <dbReference type="Proteomes" id="UP001209257"/>
    </source>
</evidence>
<accession>A0ABT2VL69</accession>
<keyword evidence="2" id="KW-1185">Reference proteome</keyword>
<organism evidence="1 2">
    <name type="scientific">Alteromonas salexigens</name>
    <dbReference type="NCBI Taxonomy" id="2982530"/>
    <lineage>
        <taxon>Bacteria</taxon>
        <taxon>Pseudomonadati</taxon>
        <taxon>Pseudomonadota</taxon>
        <taxon>Gammaproteobacteria</taxon>
        <taxon>Alteromonadales</taxon>
        <taxon>Alteromonadaceae</taxon>
        <taxon>Alteromonas/Salinimonas group</taxon>
        <taxon>Alteromonas</taxon>
    </lineage>
</organism>